<protein>
    <submittedName>
        <fullName evidence="1">Uncharacterized protein</fullName>
    </submittedName>
</protein>
<proteinExistence type="predicted"/>
<comment type="caution">
    <text evidence="1">The sequence shown here is derived from an EMBL/GenBank/DDBJ whole genome shotgun (WGS) entry which is preliminary data.</text>
</comment>
<organism evidence="1 2">
    <name type="scientific">Dallia pectoralis</name>
    <name type="common">Alaska blackfish</name>
    <dbReference type="NCBI Taxonomy" id="75939"/>
    <lineage>
        <taxon>Eukaryota</taxon>
        <taxon>Metazoa</taxon>
        <taxon>Chordata</taxon>
        <taxon>Craniata</taxon>
        <taxon>Vertebrata</taxon>
        <taxon>Euteleostomi</taxon>
        <taxon>Actinopterygii</taxon>
        <taxon>Neopterygii</taxon>
        <taxon>Teleostei</taxon>
        <taxon>Protacanthopterygii</taxon>
        <taxon>Esociformes</taxon>
        <taxon>Umbridae</taxon>
        <taxon>Dallia</taxon>
    </lineage>
</organism>
<gene>
    <name evidence="1" type="ORF">DPEC_G00253950</name>
</gene>
<reference evidence="1" key="1">
    <citation type="submission" date="2021-05" db="EMBL/GenBank/DDBJ databases">
        <authorList>
            <person name="Pan Q."/>
            <person name="Jouanno E."/>
            <person name="Zahm M."/>
            <person name="Klopp C."/>
            <person name="Cabau C."/>
            <person name="Louis A."/>
            <person name="Berthelot C."/>
            <person name="Parey E."/>
            <person name="Roest Crollius H."/>
            <person name="Montfort J."/>
            <person name="Robinson-Rechavi M."/>
            <person name="Bouchez O."/>
            <person name="Lampietro C."/>
            <person name="Lopez Roques C."/>
            <person name="Donnadieu C."/>
            <person name="Postlethwait J."/>
            <person name="Bobe J."/>
            <person name="Dillon D."/>
            <person name="Chandos A."/>
            <person name="von Hippel F."/>
            <person name="Guiguen Y."/>
        </authorList>
    </citation>
    <scope>NUCLEOTIDE SEQUENCE</scope>
    <source>
        <strain evidence="1">YG-Jan2019</strain>
    </source>
</reference>
<accession>A0ACC2FU48</accession>
<evidence type="ECO:0000313" key="1">
    <source>
        <dbReference type="EMBL" id="KAJ7994870.1"/>
    </source>
</evidence>
<sequence length="153" mass="16803">MSTRSACVFSSRPSLTNLLRISLLTPRDLNEPTSRSSPDEFSHRAGETRPRSPEPGRDVREDRALSPETHHHKAIRADPPHHPPTRHPSTRASASHLETHADSPLRPGPAPTPQNPQNPLPVPASDPSRPSHSKTRPLWGNPSPRSRAPVILS</sequence>
<dbReference type="Proteomes" id="UP001157502">
    <property type="component" value="Chromosome 22"/>
</dbReference>
<evidence type="ECO:0000313" key="2">
    <source>
        <dbReference type="Proteomes" id="UP001157502"/>
    </source>
</evidence>
<keyword evidence="2" id="KW-1185">Reference proteome</keyword>
<name>A0ACC2FU48_DALPE</name>
<dbReference type="EMBL" id="CM055749">
    <property type="protein sequence ID" value="KAJ7994870.1"/>
    <property type="molecule type" value="Genomic_DNA"/>
</dbReference>